<feature type="compositionally biased region" description="Acidic residues" evidence="2">
    <location>
        <begin position="153"/>
        <end position="162"/>
    </location>
</feature>
<gene>
    <name evidence="3" type="ORF">M9458_052223</name>
</gene>
<proteinExistence type="predicted"/>
<feature type="non-terminal residue" evidence="3">
    <location>
        <position position="187"/>
    </location>
</feature>
<accession>A0ABD0MSF2</accession>
<evidence type="ECO:0000256" key="1">
    <source>
        <dbReference type="SAM" id="Coils"/>
    </source>
</evidence>
<sequence>YNQLSQHLRGLHKVLNEAAQRDALQACKRRKILEDLASLRASNPEEPMVSTLDLEEAQDFLDVAQAPAEEEECGNPRCKEKVKKLQDQVADLNQQIDTLTDSLKIVSRRYHLLRRRSLPTPSSQVTRVTRKLLSALGSPGEKEGEGPEQSVAEPEEEPEEVEGPGPSKKAHSGTTAYPFPDHVPALS</sequence>
<keyword evidence="1" id="KW-0175">Coiled coil</keyword>
<dbReference type="Proteomes" id="UP001529510">
    <property type="component" value="Unassembled WGS sequence"/>
</dbReference>
<comment type="caution">
    <text evidence="3">The sequence shown here is derived from an EMBL/GenBank/DDBJ whole genome shotgun (WGS) entry which is preliminary data.</text>
</comment>
<evidence type="ECO:0000313" key="4">
    <source>
        <dbReference type="Proteomes" id="UP001529510"/>
    </source>
</evidence>
<feature type="coiled-coil region" evidence="1">
    <location>
        <begin position="75"/>
        <end position="109"/>
    </location>
</feature>
<reference evidence="3 4" key="1">
    <citation type="submission" date="2024-05" db="EMBL/GenBank/DDBJ databases">
        <title>Genome sequencing and assembly of Indian major carp, Cirrhinus mrigala (Hamilton, 1822).</title>
        <authorList>
            <person name="Mohindra V."/>
            <person name="Chowdhury L.M."/>
            <person name="Lal K."/>
            <person name="Jena J.K."/>
        </authorList>
    </citation>
    <scope>NUCLEOTIDE SEQUENCE [LARGE SCALE GENOMIC DNA]</scope>
    <source>
        <strain evidence="3">CM1030</strain>
        <tissue evidence="3">Blood</tissue>
    </source>
</reference>
<protein>
    <submittedName>
        <fullName evidence="3">Uncharacterized protein</fullName>
    </submittedName>
</protein>
<dbReference type="EMBL" id="JAMKFB020000189">
    <property type="protein sequence ID" value="KAL0152500.1"/>
    <property type="molecule type" value="Genomic_DNA"/>
</dbReference>
<organism evidence="3 4">
    <name type="scientific">Cirrhinus mrigala</name>
    <name type="common">Mrigala</name>
    <dbReference type="NCBI Taxonomy" id="683832"/>
    <lineage>
        <taxon>Eukaryota</taxon>
        <taxon>Metazoa</taxon>
        <taxon>Chordata</taxon>
        <taxon>Craniata</taxon>
        <taxon>Vertebrata</taxon>
        <taxon>Euteleostomi</taxon>
        <taxon>Actinopterygii</taxon>
        <taxon>Neopterygii</taxon>
        <taxon>Teleostei</taxon>
        <taxon>Ostariophysi</taxon>
        <taxon>Cypriniformes</taxon>
        <taxon>Cyprinidae</taxon>
        <taxon>Labeoninae</taxon>
        <taxon>Labeonini</taxon>
        <taxon>Cirrhinus</taxon>
    </lineage>
</organism>
<evidence type="ECO:0000313" key="3">
    <source>
        <dbReference type="EMBL" id="KAL0152500.1"/>
    </source>
</evidence>
<evidence type="ECO:0000256" key="2">
    <source>
        <dbReference type="SAM" id="MobiDB-lite"/>
    </source>
</evidence>
<feature type="non-terminal residue" evidence="3">
    <location>
        <position position="1"/>
    </location>
</feature>
<feature type="region of interest" description="Disordered" evidence="2">
    <location>
        <begin position="135"/>
        <end position="187"/>
    </location>
</feature>
<keyword evidence="4" id="KW-1185">Reference proteome</keyword>
<dbReference type="AlphaFoldDB" id="A0ABD0MSF2"/>
<name>A0ABD0MSF2_CIRMR</name>